<evidence type="ECO:0008006" key="3">
    <source>
        <dbReference type="Google" id="ProtNLM"/>
    </source>
</evidence>
<dbReference type="GO" id="GO:0051213">
    <property type="term" value="F:dioxygenase activity"/>
    <property type="evidence" value="ECO:0007669"/>
    <property type="project" value="InterPro"/>
</dbReference>
<comment type="caution">
    <text evidence="1">The sequence shown here is derived from an EMBL/GenBank/DDBJ whole genome shotgun (WGS) entry which is preliminary data.</text>
</comment>
<accession>A0A839ZYB6</accession>
<sequence>MLDVIRSQVARDGFARVRGPQMRELLGPAALADWDAYAASWNDLAVDEYMADGGRYRRRRYATLEAQPGRTERLPHQPHFQSVDYNRLNGGVERWFAPITPAVLDLPLTQAILEASLDVFGRVAGPEAGYPWRTEMHQFRIEARADEAGRPTPEGAHRDGVDWVLVMLVARENVAAGVTDIFDPTGAALGSFTLLEPLDAVFIDDHRVFHGVTAIEAVDPSRPAYRDVLVTTFRRSDP</sequence>
<dbReference type="InterPro" id="IPR018724">
    <property type="entry name" value="2OG-Fe_dioxygenase"/>
</dbReference>
<evidence type="ECO:0000313" key="2">
    <source>
        <dbReference type="Proteomes" id="UP000530564"/>
    </source>
</evidence>
<dbReference type="Proteomes" id="UP000530564">
    <property type="component" value="Unassembled WGS sequence"/>
</dbReference>
<organism evidence="1 2">
    <name type="scientific">Phenylobacterium haematophilum</name>
    <dbReference type="NCBI Taxonomy" id="98513"/>
    <lineage>
        <taxon>Bacteria</taxon>
        <taxon>Pseudomonadati</taxon>
        <taxon>Pseudomonadota</taxon>
        <taxon>Alphaproteobacteria</taxon>
        <taxon>Caulobacterales</taxon>
        <taxon>Caulobacteraceae</taxon>
        <taxon>Phenylobacterium</taxon>
    </lineage>
</organism>
<dbReference type="AlphaFoldDB" id="A0A839ZYB6"/>
<proteinExistence type="predicted"/>
<keyword evidence="2" id="KW-1185">Reference proteome</keyword>
<dbReference type="EMBL" id="JACIDK010000003">
    <property type="protein sequence ID" value="MBB3891535.1"/>
    <property type="molecule type" value="Genomic_DNA"/>
</dbReference>
<dbReference type="Gene3D" id="2.60.120.620">
    <property type="entry name" value="q2cbj1_9rhob like domain"/>
    <property type="match status" value="1"/>
</dbReference>
<name>A0A839ZYB6_9CAUL</name>
<dbReference type="Pfam" id="PF10014">
    <property type="entry name" value="2OG-Fe_Oxy_2"/>
    <property type="match status" value="1"/>
</dbReference>
<evidence type="ECO:0000313" key="1">
    <source>
        <dbReference type="EMBL" id="MBB3891535.1"/>
    </source>
</evidence>
<protein>
    <recommendedName>
        <fullName evidence="3">2OG-Fe dioxygenase family protein</fullName>
    </recommendedName>
</protein>
<gene>
    <name evidence="1" type="ORF">GGQ61_002263</name>
</gene>
<reference evidence="1 2" key="1">
    <citation type="submission" date="2020-08" db="EMBL/GenBank/DDBJ databases">
        <title>Genomic Encyclopedia of Type Strains, Phase IV (KMG-IV): sequencing the most valuable type-strain genomes for metagenomic binning, comparative biology and taxonomic classification.</title>
        <authorList>
            <person name="Goeker M."/>
        </authorList>
    </citation>
    <scope>NUCLEOTIDE SEQUENCE [LARGE SCALE GENOMIC DNA]</scope>
    <source>
        <strain evidence="1 2">DSM 21793</strain>
    </source>
</reference>